<protein>
    <submittedName>
        <fullName evidence="2">Uncharacterized protein</fullName>
    </submittedName>
</protein>
<comment type="caution">
    <text evidence="2">The sequence shown here is derived from an EMBL/GenBank/DDBJ whole genome shotgun (WGS) entry which is preliminary data.</text>
</comment>
<evidence type="ECO:0000313" key="2">
    <source>
        <dbReference type="EMBL" id="KAG1897290.1"/>
    </source>
</evidence>
<accession>A0AAD4E0H2</accession>
<evidence type="ECO:0000256" key="1">
    <source>
        <dbReference type="SAM" id="MobiDB-lite"/>
    </source>
</evidence>
<sequence length="180" mass="20438">MENTLPDIQKDSTEDLYDCGWDDPMDNTTIKEQPEVSEMREEIDVIDLTSPEGREVIDLTSLPATSRWSSSPADPNAFEEAEESMRRAIQRLNSIGHNDFDQYIHSIVTPAVARVPDPRLAITFMANRSLFGAYADAKDRVTELGADVINIHRLLNIHCRIMDPLDAMITSIEQRQPRMH</sequence>
<evidence type="ECO:0000313" key="3">
    <source>
        <dbReference type="Proteomes" id="UP001195769"/>
    </source>
</evidence>
<feature type="compositionally biased region" description="Acidic residues" evidence="1">
    <location>
        <begin position="14"/>
        <end position="25"/>
    </location>
</feature>
<proteinExistence type="predicted"/>
<name>A0AAD4E0H2_9AGAM</name>
<dbReference type="GeneID" id="64671538"/>
<gene>
    <name evidence="2" type="ORF">F5891DRAFT_982683</name>
</gene>
<organism evidence="2 3">
    <name type="scientific">Suillus fuscotomentosus</name>
    <dbReference type="NCBI Taxonomy" id="1912939"/>
    <lineage>
        <taxon>Eukaryota</taxon>
        <taxon>Fungi</taxon>
        <taxon>Dikarya</taxon>
        <taxon>Basidiomycota</taxon>
        <taxon>Agaricomycotina</taxon>
        <taxon>Agaricomycetes</taxon>
        <taxon>Agaricomycetidae</taxon>
        <taxon>Boletales</taxon>
        <taxon>Suillineae</taxon>
        <taxon>Suillaceae</taxon>
        <taxon>Suillus</taxon>
    </lineage>
</organism>
<dbReference type="Proteomes" id="UP001195769">
    <property type="component" value="Unassembled WGS sequence"/>
</dbReference>
<dbReference type="EMBL" id="JABBWK010000047">
    <property type="protein sequence ID" value="KAG1897290.1"/>
    <property type="molecule type" value="Genomic_DNA"/>
</dbReference>
<reference evidence="2" key="1">
    <citation type="journal article" date="2020" name="New Phytol.">
        <title>Comparative genomics reveals dynamic genome evolution in host specialist ectomycorrhizal fungi.</title>
        <authorList>
            <person name="Lofgren L.A."/>
            <person name="Nguyen N.H."/>
            <person name="Vilgalys R."/>
            <person name="Ruytinx J."/>
            <person name="Liao H.L."/>
            <person name="Branco S."/>
            <person name="Kuo A."/>
            <person name="LaButti K."/>
            <person name="Lipzen A."/>
            <person name="Andreopoulos W."/>
            <person name="Pangilinan J."/>
            <person name="Riley R."/>
            <person name="Hundley H."/>
            <person name="Na H."/>
            <person name="Barry K."/>
            <person name="Grigoriev I.V."/>
            <person name="Stajich J.E."/>
            <person name="Kennedy P.G."/>
        </authorList>
    </citation>
    <scope>NUCLEOTIDE SEQUENCE</scope>
    <source>
        <strain evidence="2">FC203</strain>
    </source>
</reference>
<dbReference type="RefSeq" id="XP_041222866.1">
    <property type="nucleotide sequence ID" value="XM_041377240.1"/>
</dbReference>
<dbReference type="AlphaFoldDB" id="A0AAD4E0H2"/>
<keyword evidence="3" id="KW-1185">Reference proteome</keyword>
<feature type="region of interest" description="Disordered" evidence="1">
    <location>
        <begin position="1"/>
        <end position="29"/>
    </location>
</feature>